<evidence type="ECO:0000256" key="6">
    <source>
        <dbReference type="ARBA" id="ARBA00023136"/>
    </source>
</evidence>
<reference evidence="10" key="2">
    <citation type="submission" date="2025-09" db="UniProtKB">
        <authorList>
            <consortium name="Ensembl"/>
        </authorList>
    </citation>
    <scope>IDENTIFICATION</scope>
</reference>
<sequence>MHQVSRMVDSITLSWSQPDQPNGVILDYELQYYEKVSRRDMSFTNTVTVPNLKAGTIYVFQVRARTVAGYGRYSGKMYFQTMTEAEYQTSIQEKLPLIIGSSAAGLVFLIALVVIILGSFGKKKQERFKQVS</sequence>
<dbReference type="Pfam" id="PF00041">
    <property type="entry name" value="fn3"/>
    <property type="match status" value="1"/>
</dbReference>
<dbReference type="InterPro" id="IPR050449">
    <property type="entry name" value="Ephrin_rcpt_TKs"/>
</dbReference>
<dbReference type="InterPro" id="IPR036116">
    <property type="entry name" value="FN3_sf"/>
</dbReference>
<dbReference type="AlphaFoldDB" id="A0A8C5SB65"/>
<dbReference type="GO" id="GO:0005524">
    <property type="term" value="F:ATP binding"/>
    <property type="evidence" value="ECO:0007669"/>
    <property type="project" value="UniProtKB-KW"/>
</dbReference>
<dbReference type="GO" id="GO:0030425">
    <property type="term" value="C:dendrite"/>
    <property type="evidence" value="ECO:0007669"/>
    <property type="project" value="TreeGrafter"/>
</dbReference>
<keyword evidence="3" id="KW-0547">Nucleotide-binding</keyword>
<name>A0A8C5SB65_LATLA</name>
<dbReference type="GO" id="GO:0005005">
    <property type="term" value="F:transmembrane-ephrin receptor activity"/>
    <property type="evidence" value="ECO:0007669"/>
    <property type="project" value="TreeGrafter"/>
</dbReference>
<dbReference type="CDD" id="cd00063">
    <property type="entry name" value="FN3"/>
    <property type="match status" value="1"/>
</dbReference>
<feature type="transmembrane region" description="Helical" evidence="8">
    <location>
        <begin position="97"/>
        <end position="120"/>
    </location>
</feature>
<evidence type="ECO:0000256" key="3">
    <source>
        <dbReference type="ARBA" id="ARBA00022741"/>
    </source>
</evidence>
<feature type="domain" description="Fibronectin type-III" evidence="9">
    <location>
        <begin position="1"/>
        <end position="84"/>
    </location>
</feature>
<keyword evidence="6 8" id="KW-0472">Membrane</keyword>
<proteinExistence type="predicted"/>
<keyword evidence="4" id="KW-0067">ATP-binding</keyword>
<keyword evidence="2 8" id="KW-0812">Transmembrane</keyword>
<keyword evidence="5 8" id="KW-1133">Transmembrane helix</keyword>
<evidence type="ECO:0000313" key="11">
    <source>
        <dbReference type="Proteomes" id="UP000694406"/>
    </source>
</evidence>
<dbReference type="SUPFAM" id="SSF49265">
    <property type="entry name" value="Fibronectin type III"/>
    <property type="match status" value="1"/>
</dbReference>
<accession>A0A8C5SB65</accession>
<evidence type="ECO:0000256" key="1">
    <source>
        <dbReference type="ARBA" id="ARBA00004167"/>
    </source>
</evidence>
<dbReference type="PANTHER" id="PTHR46877:SF11">
    <property type="entry name" value="EPHRIN TYPE-B RECEPTOR 2"/>
    <property type="match status" value="1"/>
</dbReference>
<dbReference type="InterPro" id="IPR003961">
    <property type="entry name" value="FN3_dom"/>
</dbReference>
<dbReference type="FunFam" id="2.60.40.10:FF:000110">
    <property type="entry name" value="Ephrin type-B receptor 2"/>
    <property type="match status" value="1"/>
</dbReference>
<keyword evidence="11" id="KW-1185">Reference proteome</keyword>
<dbReference type="Ensembl" id="ENSLLTT00000016032.1">
    <property type="protein sequence ID" value="ENSLLTP00000015432.1"/>
    <property type="gene ID" value="ENSLLTG00000011833.1"/>
</dbReference>
<dbReference type="SMART" id="SM00060">
    <property type="entry name" value="FN3"/>
    <property type="match status" value="1"/>
</dbReference>
<dbReference type="PANTHER" id="PTHR46877">
    <property type="entry name" value="EPH RECEPTOR A5"/>
    <property type="match status" value="1"/>
</dbReference>
<dbReference type="InterPro" id="IPR013783">
    <property type="entry name" value="Ig-like_fold"/>
</dbReference>
<dbReference type="GO" id="GO:0007411">
    <property type="term" value="P:axon guidance"/>
    <property type="evidence" value="ECO:0007669"/>
    <property type="project" value="TreeGrafter"/>
</dbReference>
<organism evidence="10 11">
    <name type="scientific">Laticauda laticaudata</name>
    <name type="common">Blue-ringed sea krait</name>
    <name type="synonym">Blue-lipped sea krait</name>
    <dbReference type="NCBI Taxonomy" id="8630"/>
    <lineage>
        <taxon>Eukaryota</taxon>
        <taxon>Metazoa</taxon>
        <taxon>Chordata</taxon>
        <taxon>Craniata</taxon>
        <taxon>Vertebrata</taxon>
        <taxon>Euteleostomi</taxon>
        <taxon>Lepidosauria</taxon>
        <taxon>Squamata</taxon>
        <taxon>Bifurcata</taxon>
        <taxon>Unidentata</taxon>
        <taxon>Episquamata</taxon>
        <taxon>Toxicofera</taxon>
        <taxon>Serpentes</taxon>
        <taxon>Colubroidea</taxon>
        <taxon>Elapidae</taxon>
        <taxon>Laticaudinae</taxon>
        <taxon>Laticauda</taxon>
    </lineage>
</organism>
<reference evidence="10" key="1">
    <citation type="submission" date="2025-08" db="UniProtKB">
        <authorList>
            <consortium name="Ensembl"/>
        </authorList>
    </citation>
    <scope>IDENTIFICATION</scope>
</reference>
<protein>
    <recommendedName>
        <fullName evidence="9">Fibronectin type-III domain-containing protein</fullName>
    </recommendedName>
</protein>
<dbReference type="Proteomes" id="UP000694406">
    <property type="component" value="Unplaced"/>
</dbReference>
<dbReference type="PROSITE" id="PS50853">
    <property type="entry name" value="FN3"/>
    <property type="match status" value="1"/>
</dbReference>
<dbReference type="GO" id="GO:0005886">
    <property type="term" value="C:plasma membrane"/>
    <property type="evidence" value="ECO:0007669"/>
    <property type="project" value="TreeGrafter"/>
</dbReference>
<dbReference type="Gene3D" id="2.60.40.10">
    <property type="entry name" value="Immunoglobulins"/>
    <property type="match status" value="1"/>
</dbReference>
<dbReference type="PRINTS" id="PR00014">
    <property type="entry name" value="FNTYPEIII"/>
</dbReference>
<evidence type="ECO:0000256" key="7">
    <source>
        <dbReference type="ARBA" id="ARBA00023170"/>
    </source>
</evidence>
<evidence type="ECO:0000256" key="4">
    <source>
        <dbReference type="ARBA" id="ARBA00022840"/>
    </source>
</evidence>
<evidence type="ECO:0000256" key="8">
    <source>
        <dbReference type="SAM" id="Phobius"/>
    </source>
</evidence>
<keyword evidence="7" id="KW-0675">Receptor</keyword>
<evidence type="ECO:0000313" key="10">
    <source>
        <dbReference type="Ensembl" id="ENSLLTP00000015432.1"/>
    </source>
</evidence>
<evidence type="ECO:0000256" key="2">
    <source>
        <dbReference type="ARBA" id="ARBA00022692"/>
    </source>
</evidence>
<evidence type="ECO:0000259" key="9">
    <source>
        <dbReference type="PROSITE" id="PS50853"/>
    </source>
</evidence>
<comment type="subcellular location">
    <subcellularLocation>
        <location evidence="1">Membrane</location>
        <topology evidence="1">Single-pass membrane protein</topology>
    </subcellularLocation>
</comment>
<dbReference type="GeneTree" id="ENSGT00940000155503"/>
<evidence type="ECO:0000256" key="5">
    <source>
        <dbReference type="ARBA" id="ARBA00022989"/>
    </source>
</evidence>